<evidence type="ECO:0000313" key="4">
    <source>
        <dbReference type="RefSeq" id="XP_035678900.1"/>
    </source>
</evidence>
<feature type="region of interest" description="Disordered" evidence="2">
    <location>
        <begin position="1762"/>
        <end position="1863"/>
    </location>
</feature>
<feature type="compositionally biased region" description="Basic and acidic residues" evidence="2">
    <location>
        <begin position="416"/>
        <end position="431"/>
    </location>
</feature>
<dbReference type="OrthoDB" id="5806726at2759"/>
<dbReference type="InterPro" id="IPR053210">
    <property type="entry name" value="ANKRD12"/>
</dbReference>
<feature type="compositionally biased region" description="Low complexity" evidence="2">
    <location>
        <begin position="1786"/>
        <end position="1798"/>
    </location>
</feature>
<dbReference type="Gene3D" id="1.25.40.20">
    <property type="entry name" value="Ankyrin repeat-containing domain"/>
    <property type="match status" value="1"/>
</dbReference>
<reference evidence="3" key="1">
    <citation type="journal article" date="2020" name="Nat. Ecol. Evol.">
        <title>Deeply conserved synteny resolves early events in vertebrate evolution.</title>
        <authorList>
            <person name="Simakov O."/>
            <person name="Marletaz F."/>
            <person name="Yue J.X."/>
            <person name="O'Connell B."/>
            <person name="Jenkins J."/>
            <person name="Brandt A."/>
            <person name="Calef R."/>
            <person name="Tung C.H."/>
            <person name="Huang T.K."/>
            <person name="Schmutz J."/>
            <person name="Satoh N."/>
            <person name="Yu J.K."/>
            <person name="Putnam N.H."/>
            <person name="Green R.E."/>
            <person name="Rokhsar D.S."/>
        </authorList>
    </citation>
    <scope>NUCLEOTIDE SEQUENCE [LARGE SCALE GENOMIC DNA]</scope>
    <source>
        <strain evidence="3">S238N-H82</strain>
    </source>
</reference>
<dbReference type="InterPro" id="IPR002110">
    <property type="entry name" value="Ankyrin_rpt"/>
</dbReference>
<feature type="compositionally biased region" description="Basic and acidic residues" evidence="2">
    <location>
        <begin position="593"/>
        <end position="637"/>
    </location>
</feature>
<feature type="repeat" description="ANK" evidence="1">
    <location>
        <begin position="160"/>
        <end position="192"/>
    </location>
</feature>
<feature type="compositionally biased region" description="Basic and acidic residues" evidence="2">
    <location>
        <begin position="825"/>
        <end position="839"/>
    </location>
</feature>
<feature type="compositionally biased region" description="Basic and acidic residues" evidence="2">
    <location>
        <begin position="1800"/>
        <end position="1809"/>
    </location>
</feature>
<feature type="compositionally biased region" description="Basic and acidic residues" evidence="2">
    <location>
        <begin position="1558"/>
        <end position="1568"/>
    </location>
</feature>
<feature type="region of interest" description="Disordered" evidence="2">
    <location>
        <begin position="1141"/>
        <end position="1307"/>
    </location>
</feature>
<feature type="compositionally biased region" description="Basic and acidic residues" evidence="2">
    <location>
        <begin position="953"/>
        <end position="964"/>
    </location>
</feature>
<dbReference type="PANTHER" id="PTHR24149">
    <property type="entry name" value="ANKYRIN REPEAT DOMAIN-CONTAINING PROTEIN 12"/>
    <property type="match status" value="1"/>
</dbReference>
<feature type="region of interest" description="Disordered" evidence="2">
    <location>
        <begin position="390"/>
        <end position="1123"/>
    </location>
</feature>
<keyword evidence="1" id="KW-0040">ANK repeat</keyword>
<feature type="compositionally biased region" description="Basic and acidic residues" evidence="2">
    <location>
        <begin position="878"/>
        <end position="909"/>
    </location>
</feature>
<dbReference type="KEGG" id="bfo:118417444"/>
<feature type="compositionally biased region" description="Basic and acidic residues" evidence="2">
    <location>
        <begin position="152"/>
        <end position="163"/>
    </location>
</feature>
<feature type="compositionally biased region" description="Polar residues" evidence="2">
    <location>
        <begin position="1775"/>
        <end position="1785"/>
    </location>
</feature>
<feature type="compositionally biased region" description="Basic and acidic residues" evidence="2">
    <location>
        <begin position="1155"/>
        <end position="1222"/>
    </location>
</feature>
<feature type="compositionally biased region" description="Basic and acidic residues" evidence="2">
    <location>
        <begin position="1231"/>
        <end position="1258"/>
    </location>
</feature>
<feature type="compositionally biased region" description="Basic and acidic residues" evidence="2">
    <location>
        <begin position="440"/>
        <end position="456"/>
    </location>
</feature>
<feature type="compositionally biased region" description="Basic and acidic residues" evidence="2">
    <location>
        <begin position="658"/>
        <end position="679"/>
    </location>
</feature>
<feature type="compositionally biased region" description="Basic and acidic residues" evidence="2">
    <location>
        <begin position="316"/>
        <end position="327"/>
    </location>
</feature>
<dbReference type="PANTHER" id="PTHR24149:SF14">
    <property type="entry name" value="ANKYRIN REPEAT DOMAIN 12"/>
    <property type="match status" value="1"/>
</dbReference>
<dbReference type="GO" id="GO:0005654">
    <property type="term" value="C:nucleoplasm"/>
    <property type="evidence" value="ECO:0000318"/>
    <property type="project" value="GO_Central"/>
</dbReference>
<sequence length="2119" mass="233252">MMLGPKPGGKKDMKKAAKPGSSTPDHRGEDSSASEAEPATSTQKKEKPSSSKSHGSSRGDSKATKRKLFMVSNILDEGDEKKTPERKRKKTGDDASASTPSRPIPLSERQQLALIMQMTAAESGSPGRKGSPSGAGNDRRSSEPSSAKKKNDKVNKRNERGETPLHMAAIKGDADLLKQLIKQGAEVNAKDFAGWTPLHEACNHGYYEVAKMLLQAGANVNTQGLDDDTPLHDAASNGHPHQIVELLLKHGADPLQANTKGKTPIDVADNETVERLLKSETIASSSDSSDSLDVKSPTSPESLASLNDEAPTTGKKSGDRERKHAEGNEYSAEEAEPGGATKPKEAAERHRHPSKGEFSKSPARCSTKSPPSNIFEKIEKISAIKKEADRRFAFESSDSDRSRSSTPEIRLSRLPKPREDGKEKAPRDKVKVLKTYSRSSESRKEQEPAERTEEVAKASQVETEVTEKHRHKQTLPERHFDSDSEMEVSSASSSVSRDESVERKESKKESKKEAKLHSDSNIKTPKLDGKHHEKGTKRKRDEDATSSVGGSSTSCETKEKSGTEVKVKHKHLAKRSGIPGTMPDGTMKKKIKGDKIRDSEKREKSKHANSEGKKSDDRRTKDSEGRSEIRKEKENEGKNSPQGGEIRRHSMPDLSASTKKEKLKELKKMASLDKAEEGVFGRILHSSHSKSKGDEHKAKVETSRSEGHEAGTEKTSEKHSKGEKSEKKLDGQERHSKTDKAEVKVHKERSEGKSSKGERSEDKSAKVDRSEEKRLKLEKAEKRHKSEHKSKEAKGEHSQKVPHANIKSDSIQSNSKSDPGKHKRKDEQKHHKTKSESSHASDQGKVSKHKSDKLKPINLERLKSSSSESLQSSTSSEVKSEKHSPKTTEKLKPEKHKAELKAATLDRLKSSSSESLQSTDSFKGDRQKLKHHEGKGEGGKGSPQVERTSMDSPKVHRAQEKSVRSDSCNSERSGIESPATDKPREKIKSHKGEKSGHGHESPRTEKHREKERHRSGSSKESPAKDRTKEKHRIEHGKEMKKGAESPRDDKLFPWKTDRSGLDSPKRDKSKLDVTNKVDGSKVREVTKVKHNSKGEKTKVEGLKRVENKPHSHNQDLFKPDKTSVVKPEKLKTFDLFEGETTDKSKHLKIVRIPKIKKDADKGDSIRPDKVKEGSKHELAAKSEHHKTDKEKLLLKAEKSRGDGERKERVKIDGKDSHGDGSKPHKIKSDKHKGEGSKHVSSKSKSEKDRLKVKEKRPPESSTNAASSTNVATEMPEKEKPEKEKPAVPPKEDRPTLSFPAIPSYLREEPETMKEKYIKVSPKTESIVTLEADLSEKPLPERSSLVEPKEAEDRFVEPFNKSPLSRSDISKETTLQLTPSVSLSPSESFTTATTSSSVPKASVTTVSTVVSSVTVTTTTVSYTASTAVSSTSVSVSSSSSTASSPSPVIRPTTLVTSTNVTSTFSSQTVATTSVPVTTSPTLATTTTASSAMAFTSSKSQGVIAGPVVTQASSPTNTDYLKSLLLKPKVAQMIVSERPPARDAEPKPSATTVEVTTPSPREEPSTDVKETVVTTPPVVEPPTEKEKPVASSDQLQVKETLPKSQPTQVGALSNDSDLARSPTPQASIPVHVITPTPPSKPTEPEKKTPEIPTPIPATLPRKEEPPALSIPPIGMVVSTSVTVSTTSHTVPSKPEVKPIIADTQPAASKESVVEPAITEAKTLLPGPSEVFISTSSSISTIPVVVTSVELMETTVVTTVCVETSSSTNTSVALPATGQPSFSLAQSAPSLTRPPTTSSPSVKQEEDSEQKPQRITRSMKSTSSQASTPPVPSEKLVLQQEDSNSQTSTGPIKIEGQPTSVEDSLENVHPFRRKVLKVKNIASLDEPYERPRPEKPNPYWEYLNIRKVILERRQNMSVVIPKPPQCFDEYLLYQCSYLLHSSPAKSLIIPMYTPPASLPEEMTDLFVEQEKARHKIRLEHYLEREKLIMSCEQEILRVHCRAARAHANQSVPFSACKILLDEEVYNVPPEQRTEDKPQGRDRFTARQFHSWLQDVDEKYEAAKNCLLLRHHHEATSLQAVQKMEWQLRLQDLGYKDVKSLTDISDFYVPMVTVSEDFDLLPA</sequence>
<name>A0A9J7LB65_BRAFL</name>
<feature type="compositionally biased region" description="Basic and acidic residues" evidence="2">
    <location>
        <begin position="853"/>
        <end position="863"/>
    </location>
</feature>
<feature type="repeat" description="ANK" evidence="1">
    <location>
        <begin position="226"/>
        <end position="259"/>
    </location>
</feature>
<feature type="compositionally biased region" description="Polar residues" evidence="2">
    <location>
        <begin position="1361"/>
        <end position="1382"/>
    </location>
</feature>
<reference evidence="4" key="2">
    <citation type="submission" date="2025-08" db="UniProtKB">
        <authorList>
            <consortium name="RefSeq"/>
        </authorList>
    </citation>
    <scope>IDENTIFICATION</scope>
    <source>
        <strain evidence="4">S238N-H82</strain>
        <tissue evidence="4">Testes</tissue>
    </source>
</reference>
<feature type="compositionally biased region" description="Basic and acidic residues" evidence="2">
    <location>
        <begin position="1274"/>
        <end position="1294"/>
    </location>
</feature>
<organism evidence="3 4">
    <name type="scientific">Branchiostoma floridae</name>
    <name type="common">Florida lancelet</name>
    <name type="synonym">Amphioxus</name>
    <dbReference type="NCBI Taxonomy" id="7739"/>
    <lineage>
        <taxon>Eukaryota</taxon>
        <taxon>Metazoa</taxon>
        <taxon>Chordata</taxon>
        <taxon>Cephalochordata</taxon>
        <taxon>Leptocardii</taxon>
        <taxon>Amphioxiformes</taxon>
        <taxon>Branchiostomatidae</taxon>
        <taxon>Branchiostoma</taxon>
    </lineage>
</organism>
<feature type="region of interest" description="Disordered" evidence="2">
    <location>
        <begin position="1535"/>
        <end position="1658"/>
    </location>
</feature>
<evidence type="ECO:0000256" key="2">
    <source>
        <dbReference type="SAM" id="MobiDB-lite"/>
    </source>
</evidence>
<feature type="compositionally biased region" description="Basic and acidic residues" evidence="2">
    <location>
        <begin position="496"/>
        <end position="531"/>
    </location>
</feature>
<feature type="compositionally biased region" description="Polar residues" evidence="2">
    <location>
        <begin position="1547"/>
        <end position="1557"/>
    </location>
</feature>
<feature type="compositionally biased region" description="Polar residues" evidence="2">
    <location>
        <begin position="807"/>
        <end position="817"/>
    </location>
</feature>
<dbReference type="PROSITE" id="PS50088">
    <property type="entry name" value="ANK_REPEAT"/>
    <property type="match status" value="3"/>
</dbReference>
<gene>
    <name evidence="4" type="primary">LOC118417444</name>
</gene>
<dbReference type="Pfam" id="PF12796">
    <property type="entry name" value="Ank_2"/>
    <property type="match status" value="1"/>
</dbReference>
<dbReference type="InterPro" id="IPR036770">
    <property type="entry name" value="Ankyrin_rpt-contain_sf"/>
</dbReference>
<evidence type="ECO:0000256" key="1">
    <source>
        <dbReference type="PROSITE-ProRule" id="PRU00023"/>
    </source>
</evidence>
<dbReference type="OMA" id="IRLEHYL"/>
<feature type="compositionally biased region" description="Low complexity" evidence="2">
    <location>
        <begin position="864"/>
        <end position="877"/>
    </location>
</feature>
<feature type="compositionally biased region" description="Low complexity" evidence="2">
    <location>
        <begin position="31"/>
        <end position="42"/>
    </location>
</feature>
<dbReference type="SUPFAM" id="SSF48403">
    <property type="entry name" value="Ankyrin repeat"/>
    <property type="match status" value="1"/>
</dbReference>
<feature type="compositionally biased region" description="Low complexity" evidence="2">
    <location>
        <begin position="123"/>
        <end position="136"/>
    </location>
</feature>
<feature type="compositionally biased region" description="Polar residues" evidence="2">
    <location>
        <begin position="296"/>
        <end position="305"/>
    </location>
</feature>
<feature type="compositionally biased region" description="Basic and acidic residues" evidence="2">
    <location>
        <begin position="691"/>
        <end position="781"/>
    </location>
</feature>
<proteinExistence type="predicted"/>
<dbReference type="Pfam" id="PF00023">
    <property type="entry name" value="Ank"/>
    <property type="match status" value="1"/>
</dbReference>
<protein>
    <submittedName>
        <fullName evidence="4">Ankyrin repeat domain-containing protein 11-like</fullName>
    </submittedName>
</protein>
<dbReference type="Proteomes" id="UP000001554">
    <property type="component" value="Chromosome 6"/>
</dbReference>
<dbReference type="SMART" id="SM00248">
    <property type="entry name" value="ANK"/>
    <property type="match status" value="3"/>
</dbReference>
<feature type="compositionally biased region" description="Basic residues" evidence="2">
    <location>
        <begin position="1145"/>
        <end position="1154"/>
    </location>
</feature>
<evidence type="ECO:0000313" key="3">
    <source>
        <dbReference type="Proteomes" id="UP000001554"/>
    </source>
</evidence>
<feature type="region of interest" description="Disordered" evidence="2">
    <location>
        <begin position="1330"/>
        <end position="1394"/>
    </location>
</feature>
<dbReference type="RefSeq" id="XP_035678900.1">
    <property type="nucleotide sequence ID" value="XM_035823007.1"/>
</dbReference>
<feature type="region of interest" description="Disordered" evidence="2">
    <location>
        <begin position="280"/>
        <end position="376"/>
    </location>
</feature>
<feature type="compositionally biased region" description="Low complexity" evidence="2">
    <location>
        <begin position="910"/>
        <end position="921"/>
    </location>
</feature>
<feature type="compositionally biased region" description="Polar residues" evidence="2">
    <location>
        <begin position="545"/>
        <end position="555"/>
    </location>
</feature>
<feature type="compositionally biased region" description="Basic and acidic residues" evidence="2">
    <location>
        <begin position="1021"/>
        <end position="1123"/>
    </location>
</feature>
<feature type="compositionally biased region" description="Polar residues" evidence="2">
    <location>
        <begin position="1837"/>
        <end position="1847"/>
    </location>
</feature>
<dbReference type="GeneID" id="118417444"/>
<accession>A0A9J7LB65</accession>
<feature type="compositionally biased region" description="Basic and acidic residues" evidence="2">
    <location>
        <begin position="556"/>
        <end position="566"/>
    </location>
</feature>
<keyword evidence="3" id="KW-1185">Reference proteome</keyword>
<feature type="compositionally biased region" description="Basic and acidic residues" evidence="2">
    <location>
        <begin position="1346"/>
        <end position="1355"/>
    </location>
</feature>
<feature type="compositionally biased region" description="Low complexity" evidence="2">
    <location>
        <begin position="1260"/>
        <end position="1269"/>
    </location>
</feature>
<feature type="compositionally biased region" description="Polar residues" evidence="2">
    <location>
        <begin position="1810"/>
        <end position="1825"/>
    </location>
</feature>
<feature type="compositionally biased region" description="Basic and acidic residues" evidence="2">
    <location>
        <begin position="789"/>
        <end position="799"/>
    </location>
</feature>
<dbReference type="PROSITE" id="PS50297">
    <property type="entry name" value="ANK_REP_REGION"/>
    <property type="match status" value="3"/>
</dbReference>
<dbReference type="PRINTS" id="PR01415">
    <property type="entry name" value="ANKYRIN"/>
</dbReference>
<feature type="compositionally biased region" description="Basic and acidic residues" evidence="2">
    <location>
        <begin position="342"/>
        <end position="358"/>
    </location>
</feature>
<feature type="compositionally biased region" description="Basic and acidic residues" evidence="2">
    <location>
        <begin position="390"/>
        <end position="403"/>
    </location>
</feature>
<feature type="compositionally biased region" description="Low complexity" evidence="2">
    <location>
        <begin position="1383"/>
        <end position="1394"/>
    </location>
</feature>
<feature type="compositionally biased region" description="Basic and acidic residues" evidence="2">
    <location>
        <begin position="979"/>
        <end position="1014"/>
    </location>
</feature>
<feature type="repeat" description="ANK" evidence="1">
    <location>
        <begin position="193"/>
        <end position="225"/>
    </location>
</feature>
<feature type="compositionally biased region" description="Polar residues" evidence="2">
    <location>
        <begin position="1589"/>
        <end position="1624"/>
    </location>
</feature>
<feature type="region of interest" description="Disordered" evidence="2">
    <location>
        <begin position="1"/>
        <end position="165"/>
    </location>
</feature>